<comment type="similarity">
    <text evidence="2">Belongs to the periplasmic pilus chaperone family.</text>
</comment>
<evidence type="ECO:0000256" key="2">
    <source>
        <dbReference type="ARBA" id="ARBA00007399"/>
    </source>
</evidence>
<keyword evidence="4" id="KW-0574">Periplasm</keyword>
<feature type="domain" description="Pili assembly chaperone C-terminal" evidence="8">
    <location>
        <begin position="168"/>
        <end position="227"/>
    </location>
</feature>
<gene>
    <name evidence="9" type="primary">fimC_3</name>
    <name evidence="9" type="ORF">ERS008472_03804</name>
</gene>
<dbReference type="EMBL" id="CQAW01000024">
    <property type="protein sequence ID" value="CNI30905.1"/>
    <property type="molecule type" value="Genomic_DNA"/>
</dbReference>
<dbReference type="InterPro" id="IPR036316">
    <property type="entry name" value="Pili_assmbl_chap_C_dom_sf"/>
</dbReference>
<dbReference type="AlphaFoldDB" id="A0A0T9QVJ6"/>
<dbReference type="PANTHER" id="PTHR30251:SF0">
    <property type="entry name" value="FIMBRIAL CHAPERONE PROTEIN ELFD-RELATED"/>
    <property type="match status" value="1"/>
</dbReference>
<feature type="chain" id="PRO_5006695706" evidence="6">
    <location>
        <begin position="20"/>
        <end position="234"/>
    </location>
</feature>
<accession>A0A0T9QVJ6</accession>
<keyword evidence="3 6" id="KW-0732">Signal</keyword>
<dbReference type="InterPro" id="IPR050643">
    <property type="entry name" value="Periplasmic_pilus_chap"/>
</dbReference>
<evidence type="ECO:0000256" key="1">
    <source>
        <dbReference type="ARBA" id="ARBA00004418"/>
    </source>
</evidence>
<evidence type="ECO:0000256" key="6">
    <source>
        <dbReference type="SAM" id="SignalP"/>
    </source>
</evidence>
<dbReference type="PANTHER" id="PTHR30251">
    <property type="entry name" value="PILUS ASSEMBLY CHAPERONE"/>
    <property type="match status" value="1"/>
</dbReference>
<feature type="signal peptide" evidence="6">
    <location>
        <begin position="1"/>
        <end position="19"/>
    </location>
</feature>
<dbReference type="GO" id="GO:0071555">
    <property type="term" value="P:cell wall organization"/>
    <property type="evidence" value="ECO:0007669"/>
    <property type="project" value="InterPro"/>
</dbReference>
<protein>
    <submittedName>
        <fullName evidence="9">Putative fimbrial chaperone protein</fullName>
    </submittedName>
</protein>
<dbReference type="InterPro" id="IPR016148">
    <property type="entry name" value="Pili_assmbl_chaperone_C"/>
</dbReference>
<dbReference type="InterPro" id="IPR016147">
    <property type="entry name" value="Pili_assmbl_chaperone_N"/>
</dbReference>
<keyword evidence="5" id="KW-0143">Chaperone</keyword>
<reference evidence="10" key="1">
    <citation type="submission" date="2015-03" db="EMBL/GenBank/DDBJ databases">
        <authorList>
            <consortium name="Pathogen Informatics"/>
            <person name="Murphy D."/>
        </authorList>
    </citation>
    <scope>NUCLEOTIDE SEQUENCE [LARGE SCALE GENOMIC DNA]</scope>
    <source>
        <strain evidence="10">IP6945</strain>
    </source>
</reference>
<organism evidence="9 10">
    <name type="scientific">Yersinia thracica</name>
    <dbReference type="NCBI Taxonomy" id="2890319"/>
    <lineage>
        <taxon>Bacteria</taxon>
        <taxon>Pseudomonadati</taxon>
        <taxon>Pseudomonadota</taxon>
        <taxon>Gammaproteobacteria</taxon>
        <taxon>Enterobacterales</taxon>
        <taxon>Yersiniaceae</taxon>
        <taxon>Yersinia</taxon>
    </lineage>
</organism>
<feature type="domain" description="Pili assembly chaperone N-terminal" evidence="7">
    <location>
        <begin position="22"/>
        <end position="146"/>
    </location>
</feature>
<dbReference type="Pfam" id="PF02753">
    <property type="entry name" value="PapD_C"/>
    <property type="match status" value="1"/>
</dbReference>
<evidence type="ECO:0000259" key="7">
    <source>
        <dbReference type="Pfam" id="PF00345"/>
    </source>
</evidence>
<keyword evidence="10" id="KW-1185">Reference proteome</keyword>
<dbReference type="PRINTS" id="PR00969">
    <property type="entry name" value="CHAPERONPILI"/>
</dbReference>
<proteinExistence type="inferred from homology"/>
<evidence type="ECO:0000259" key="8">
    <source>
        <dbReference type="Pfam" id="PF02753"/>
    </source>
</evidence>
<dbReference type="InterPro" id="IPR013783">
    <property type="entry name" value="Ig-like_fold"/>
</dbReference>
<dbReference type="InterPro" id="IPR008962">
    <property type="entry name" value="PapD-like_sf"/>
</dbReference>
<evidence type="ECO:0000256" key="3">
    <source>
        <dbReference type="ARBA" id="ARBA00022729"/>
    </source>
</evidence>
<evidence type="ECO:0000313" key="9">
    <source>
        <dbReference type="EMBL" id="CNI30905.1"/>
    </source>
</evidence>
<dbReference type="SUPFAM" id="SSF49584">
    <property type="entry name" value="Periplasmic chaperone C-domain"/>
    <property type="match status" value="1"/>
</dbReference>
<dbReference type="Proteomes" id="UP000041882">
    <property type="component" value="Unassembled WGS sequence"/>
</dbReference>
<comment type="subcellular location">
    <subcellularLocation>
        <location evidence="1">Periplasm</location>
    </subcellularLocation>
</comment>
<dbReference type="SUPFAM" id="SSF49354">
    <property type="entry name" value="PapD-like"/>
    <property type="match status" value="1"/>
</dbReference>
<dbReference type="Pfam" id="PF00345">
    <property type="entry name" value="PapD_N"/>
    <property type="match status" value="1"/>
</dbReference>
<dbReference type="RefSeq" id="WP_050116338.1">
    <property type="nucleotide sequence ID" value="NZ_CQAW01000024.1"/>
</dbReference>
<evidence type="ECO:0000256" key="5">
    <source>
        <dbReference type="ARBA" id="ARBA00023186"/>
    </source>
</evidence>
<sequence length="234" mass="25334">MARFLLFISMIFVSSVAQANGFGINVTRLIYPQGADNISATLRNTTVALPYLVQVSVSGAKESYTPAPFLVTPPLFRLEPNSVNQVRISGQNINLPKDRESVFYFHASAIPSGSPTEAVTQPTASYVTAQFGIGNIIKLFYRPKDLPSSPAIAQQHLQFSRSKTGLKVNNPSPYFISFASLSVGGKKLKLDAPEALMIAPFSSHTYPTTAAHGAVQWQTINDQGGSDEFNQPLP</sequence>
<dbReference type="Gene3D" id="2.60.40.10">
    <property type="entry name" value="Immunoglobulins"/>
    <property type="match status" value="2"/>
</dbReference>
<evidence type="ECO:0000313" key="10">
    <source>
        <dbReference type="Proteomes" id="UP000041882"/>
    </source>
</evidence>
<name>A0A0T9QVJ6_9GAMM</name>
<dbReference type="GO" id="GO:0030288">
    <property type="term" value="C:outer membrane-bounded periplasmic space"/>
    <property type="evidence" value="ECO:0007669"/>
    <property type="project" value="InterPro"/>
</dbReference>
<dbReference type="InterPro" id="IPR001829">
    <property type="entry name" value="Pili_assmbl_chaperone_bac"/>
</dbReference>
<evidence type="ECO:0000256" key="4">
    <source>
        <dbReference type="ARBA" id="ARBA00022764"/>
    </source>
</evidence>